<keyword evidence="3" id="KW-1185">Reference proteome</keyword>
<organism evidence="2 3">
    <name type="scientific">Piscibacillus salipiscarius</name>
    <dbReference type="NCBI Taxonomy" id="299480"/>
    <lineage>
        <taxon>Bacteria</taxon>
        <taxon>Bacillati</taxon>
        <taxon>Bacillota</taxon>
        <taxon>Bacilli</taxon>
        <taxon>Bacillales</taxon>
        <taxon>Bacillaceae</taxon>
        <taxon>Piscibacillus</taxon>
    </lineage>
</organism>
<comment type="caution">
    <text evidence="2">The sequence shown here is derived from an EMBL/GenBank/DDBJ whole genome shotgun (WGS) entry which is preliminary data.</text>
</comment>
<reference evidence="3" key="1">
    <citation type="journal article" date="2019" name="Int. J. Syst. Evol. Microbiol.">
        <title>The Global Catalogue of Microorganisms (GCM) 10K type strain sequencing project: providing services to taxonomists for standard genome sequencing and annotation.</title>
        <authorList>
            <consortium name="The Broad Institute Genomics Platform"/>
            <consortium name="The Broad Institute Genome Sequencing Center for Infectious Disease"/>
            <person name="Wu L."/>
            <person name="Ma J."/>
        </authorList>
    </citation>
    <scope>NUCLEOTIDE SEQUENCE [LARGE SCALE GENOMIC DNA]</scope>
    <source>
        <strain evidence="3">TISTR 1571</strain>
    </source>
</reference>
<evidence type="ECO:0000313" key="3">
    <source>
        <dbReference type="Proteomes" id="UP001597452"/>
    </source>
</evidence>
<dbReference type="Proteomes" id="UP001597452">
    <property type="component" value="Unassembled WGS sequence"/>
</dbReference>
<dbReference type="EMBL" id="JBHUMZ010000010">
    <property type="protein sequence ID" value="MFD2637689.1"/>
    <property type="molecule type" value="Genomic_DNA"/>
</dbReference>
<evidence type="ECO:0000256" key="1">
    <source>
        <dbReference type="SAM" id="MobiDB-lite"/>
    </source>
</evidence>
<proteinExistence type="predicted"/>
<protein>
    <submittedName>
        <fullName evidence="2">Uncharacterized protein</fullName>
    </submittedName>
</protein>
<dbReference type="RefSeq" id="WP_377327297.1">
    <property type="nucleotide sequence ID" value="NZ_JBHUMZ010000010.1"/>
</dbReference>
<accession>A0ABW5Q6V6</accession>
<gene>
    <name evidence="2" type="ORF">ACFSW4_02230</name>
</gene>
<feature type="region of interest" description="Disordered" evidence="1">
    <location>
        <begin position="31"/>
        <end position="60"/>
    </location>
</feature>
<sequence length="60" mass="6996">MAKYEVIEGFHDLEDDKDYFVGDRFPKPANKKVKQERLDELASSDNKAGRPLIKKVEEQE</sequence>
<name>A0ABW5Q6V6_9BACI</name>
<evidence type="ECO:0000313" key="2">
    <source>
        <dbReference type="EMBL" id="MFD2637689.1"/>
    </source>
</evidence>